<gene>
    <name evidence="6" type="ORF">COCON_G00050380</name>
</gene>
<dbReference type="OrthoDB" id="10035316at2759"/>
<dbReference type="AlphaFoldDB" id="A0A9Q1DVS6"/>
<keyword evidence="3" id="KW-0964">Secreted</keyword>
<dbReference type="EMBL" id="JAFJMO010000003">
    <property type="protein sequence ID" value="KAJ8282519.1"/>
    <property type="molecule type" value="Genomic_DNA"/>
</dbReference>
<dbReference type="Proteomes" id="UP001152803">
    <property type="component" value="Unassembled WGS sequence"/>
</dbReference>
<protein>
    <recommendedName>
        <fullName evidence="5">FAM69 protein-kinase domain-containing protein</fullName>
    </recommendedName>
</protein>
<accession>A0A9Q1DVS6</accession>
<evidence type="ECO:0000256" key="1">
    <source>
        <dbReference type="ARBA" id="ARBA00004613"/>
    </source>
</evidence>
<dbReference type="GO" id="GO:0005576">
    <property type="term" value="C:extracellular region"/>
    <property type="evidence" value="ECO:0007669"/>
    <property type="project" value="UniProtKB-SubCell"/>
</dbReference>
<dbReference type="Pfam" id="PF12260">
    <property type="entry name" value="PIP49_C"/>
    <property type="match status" value="1"/>
</dbReference>
<proteinExistence type="inferred from homology"/>
<dbReference type="PANTHER" id="PTHR32073">
    <property type="entry name" value="GH11358P"/>
    <property type="match status" value="1"/>
</dbReference>
<evidence type="ECO:0000256" key="3">
    <source>
        <dbReference type="ARBA" id="ARBA00022525"/>
    </source>
</evidence>
<dbReference type="InterPro" id="IPR022049">
    <property type="entry name" value="FAM69_kinase_dom"/>
</dbReference>
<comment type="subcellular location">
    <subcellularLocation>
        <location evidence="1">Secreted</location>
    </subcellularLocation>
</comment>
<dbReference type="InterPro" id="IPR020519">
    <property type="entry name" value="DIPK2A/B"/>
</dbReference>
<evidence type="ECO:0000256" key="2">
    <source>
        <dbReference type="ARBA" id="ARBA00006338"/>
    </source>
</evidence>
<evidence type="ECO:0000256" key="4">
    <source>
        <dbReference type="ARBA" id="ARBA00022729"/>
    </source>
</evidence>
<feature type="domain" description="FAM69 protein-kinase" evidence="5">
    <location>
        <begin position="332"/>
        <end position="493"/>
    </location>
</feature>
<name>A0A9Q1DVS6_CONCO</name>
<dbReference type="PANTHER" id="PTHR32073:SF8">
    <property type="entry name" value="DIVERGENT PROTEIN KINASE DOMAIN 2B"/>
    <property type="match status" value="1"/>
</dbReference>
<comment type="similarity">
    <text evidence="2">Belongs to the DIPK family.</text>
</comment>
<comment type="caution">
    <text evidence="6">The sequence shown here is derived from an EMBL/GenBank/DDBJ whole genome shotgun (WGS) entry which is preliminary data.</text>
</comment>
<keyword evidence="7" id="KW-1185">Reference proteome</keyword>
<evidence type="ECO:0000259" key="5">
    <source>
        <dbReference type="Pfam" id="PF12260"/>
    </source>
</evidence>
<organism evidence="6 7">
    <name type="scientific">Conger conger</name>
    <name type="common">Conger eel</name>
    <name type="synonym">Muraena conger</name>
    <dbReference type="NCBI Taxonomy" id="82655"/>
    <lineage>
        <taxon>Eukaryota</taxon>
        <taxon>Metazoa</taxon>
        <taxon>Chordata</taxon>
        <taxon>Craniata</taxon>
        <taxon>Vertebrata</taxon>
        <taxon>Euteleostomi</taxon>
        <taxon>Actinopterygii</taxon>
        <taxon>Neopterygii</taxon>
        <taxon>Teleostei</taxon>
        <taxon>Anguilliformes</taxon>
        <taxon>Congridae</taxon>
        <taxon>Conger</taxon>
    </lineage>
</organism>
<evidence type="ECO:0000313" key="7">
    <source>
        <dbReference type="Proteomes" id="UP001152803"/>
    </source>
</evidence>
<reference evidence="6" key="1">
    <citation type="journal article" date="2023" name="Science">
        <title>Genome structures resolve the early diversification of teleost fishes.</title>
        <authorList>
            <person name="Parey E."/>
            <person name="Louis A."/>
            <person name="Montfort J."/>
            <person name="Bouchez O."/>
            <person name="Roques C."/>
            <person name="Iampietro C."/>
            <person name="Lluch J."/>
            <person name="Castinel A."/>
            <person name="Donnadieu C."/>
            <person name="Desvignes T."/>
            <person name="Floi Bucao C."/>
            <person name="Jouanno E."/>
            <person name="Wen M."/>
            <person name="Mejri S."/>
            <person name="Dirks R."/>
            <person name="Jansen H."/>
            <person name="Henkel C."/>
            <person name="Chen W.J."/>
            <person name="Zahm M."/>
            <person name="Cabau C."/>
            <person name="Klopp C."/>
            <person name="Thompson A.W."/>
            <person name="Robinson-Rechavi M."/>
            <person name="Braasch I."/>
            <person name="Lecointre G."/>
            <person name="Bobe J."/>
            <person name="Postlethwait J.H."/>
            <person name="Berthelot C."/>
            <person name="Roest Crollius H."/>
            <person name="Guiguen Y."/>
        </authorList>
    </citation>
    <scope>NUCLEOTIDE SEQUENCE</scope>
    <source>
        <strain evidence="6">Concon-B</strain>
    </source>
</reference>
<evidence type="ECO:0000313" key="6">
    <source>
        <dbReference type="EMBL" id="KAJ8282519.1"/>
    </source>
</evidence>
<keyword evidence="4" id="KW-0732">Signal</keyword>
<sequence length="555" mass="62047">MAALADIMYCKNRRAAGGQDIPPLWGLLSGPFQETWAGRALGEVCGDICRGRGSVTVATGVICILHALPCCGRRRRGGVNRASEELETKRSCASCVRRGAFTFRGEPPHHPSPFSPLLIPRKSPATMTLGYPRGRTVELCGAPARIWVLFWVLGMVGSPPSPATPHKAYTFGRSFLGLDKCNACVGTSICKKFFKEEIRFERWLSPQLVLPPVYRRWYLANYTDDSENWRPVVLSRLISQPLHEESDRSICRSAGRGHSCSIEAVLKATPRFQDWAQSHLLLPHMVQGLATAMMRCPSQRLLDRLVRRYAEVIDAGSVQMKHFAERDKLRLLYTLAVNQHPLLLQMFPGTEGWPFPRYYGSCGRMMVCASTRPIRNAYSSTFKTRADIAFQLLHITQGLSSNSLQFLLYYTRVTEDMFATFEDGKLFIVDASTIGIIDLLEGVPPEPEREERRDVFSCLSTSCDRPPPCGSVRPSQSFSLLCRDLLPKLLTPQDVQAGRLHGDAVRLLGVCADRGQTDGRAADAARGLMGQLKTLRPCSQEFGYRYPECRYGDEF</sequence>